<dbReference type="SMART" id="SM00320">
    <property type="entry name" value="WD40"/>
    <property type="match status" value="6"/>
</dbReference>
<evidence type="ECO:0000256" key="4">
    <source>
        <dbReference type="ARBA" id="ARBA00022679"/>
    </source>
</evidence>
<dbReference type="SUPFAM" id="SSF57850">
    <property type="entry name" value="RING/U-box"/>
    <property type="match status" value="1"/>
</dbReference>
<dbReference type="UniPathway" id="UPA00143"/>
<dbReference type="InterPro" id="IPR016024">
    <property type="entry name" value="ARM-type_fold"/>
</dbReference>
<dbReference type="PANTHER" id="PTHR47446">
    <property type="entry name" value="RING-TYPE E3 UBIQUITIN TRANSFERASE"/>
    <property type="match status" value="1"/>
</dbReference>
<keyword evidence="4" id="KW-0808">Transferase</keyword>
<dbReference type="PANTHER" id="PTHR47446:SF2">
    <property type="entry name" value="RING-TYPE E3 UBIQUITIN TRANSFERASE"/>
    <property type="match status" value="1"/>
</dbReference>
<evidence type="ECO:0000256" key="5">
    <source>
        <dbReference type="PROSITE-ProRule" id="PRU00221"/>
    </source>
</evidence>
<comment type="caution">
    <text evidence="7">The sequence shown here is derived from an EMBL/GenBank/DDBJ whole genome shotgun (WGS) entry which is preliminary data.</text>
</comment>
<protein>
    <recommendedName>
        <fullName evidence="3">RING-type E3 ubiquitin transferase</fullName>
        <ecNumber evidence="3">2.3.2.27</ecNumber>
    </recommendedName>
</protein>
<gene>
    <name evidence="7" type="ORF">HS088_TW04G00525</name>
</gene>
<dbReference type="InterPro" id="IPR011989">
    <property type="entry name" value="ARM-like"/>
</dbReference>
<evidence type="ECO:0000313" key="8">
    <source>
        <dbReference type="Proteomes" id="UP000593562"/>
    </source>
</evidence>
<dbReference type="InterPro" id="IPR055566">
    <property type="entry name" value="ARM_LIN"/>
</dbReference>
<evidence type="ECO:0000256" key="3">
    <source>
        <dbReference type="ARBA" id="ARBA00012483"/>
    </source>
</evidence>
<dbReference type="PROSITE" id="PS50082">
    <property type="entry name" value="WD_REPEATS_2"/>
    <property type="match status" value="1"/>
</dbReference>
<dbReference type="Gene3D" id="3.30.40.10">
    <property type="entry name" value="Zinc/RING finger domain, C3HC4 (zinc finger)"/>
    <property type="match status" value="1"/>
</dbReference>
<dbReference type="InterPro" id="IPR056512">
    <property type="entry name" value="LIN_N"/>
</dbReference>
<dbReference type="GO" id="GO:0016567">
    <property type="term" value="P:protein ubiquitination"/>
    <property type="evidence" value="ECO:0007669"/>
    <property type="project" value="UniProtKB-UniPathway"/>
</dbReference>
<dbReference type="Gene3D" id="2.130.10.10">
    <property type="entry name" value="YVTN repeat-like/Quinoprotein amine dehydrogenase"/>
    <property type="match status" value="2"/>
</dbReference>
<keyword evidence="5" id="KW-0853">WD repeat</keyword>
<keyword evidence="8" id="KW-1185">Reference proteome</keyword>
<dbReference type="CDD" id="cd16664">
    <property type="entry name" value="RING-Ubox_PUB"/>
    <property type="match status" value="1"/>
</dbReference>
<feature type="repeat" description="WD" evidence="5">
    <location>
        <begin position="1087"/>
        <end position="1120"/>
    </location>
</feature>
<dbReference type="InterPro" id="IPR052858">
    <property type="entry name" value="E3_ubiquitin-ligase_LIN"/>
</dbReference>
<dbReference type="EC" id="2.3.2.27" evidence="3"/>
<evidence type="ECO:0000256" key="1">
    <source>
        <dbReference type="ARBA" id="ARBA00000900"/>
    </source>
</evidence>
<organism evidence="7 8">
    <name type="scientific">Tripterygium wilfordii</name>
    <name type="common">Thunder God vine</name>
    <dbReference type="NCBI Taxonomy" id="458696"/>
    <lineage>
        <taxon>Eukaryota</taxon>
        <taxon>Viridiplantae</taxon>
        <taxon>Streptophyta</taxon>
        <taxon>Embryophyta</taxon>
        <taxon>Tracheophyta</taxon>
        <taxon>Spermatophyta</taxon>
        <taxon>Magnoliopsida</taxon>
        <taxon>eudicotyledons</taxon>
        <taxon>Gunneridae</taxon>
        <taxon>Pentapetalae</taxon>
        <taxon>rosids</taxon>
        <taxon>fabids</taxon>
        <taxon>Celastrales</taxon>
        <taxon>Celastraceae</taxon>
        <taxon>Tripterygium</taxon>
    </lineage>
</organism>
<dbReference type="InterPro" id="IPR015943">
    <property type="entry name" value="WD40/YVTN_repeat-like_dom_sf"/>
</dbReference>
<dbReference type="SMART" id="SM00504">
    <property type="entry name" value="Ubox"/>
    <property type="match status" value="1"/>
</dbReference>
<dbReference type="InterPro" id="IPR001680">
    <property type="entry name" value="WD40_rpt"/>
</dbReference>
<dbReference type="InterPro" id="IPR036322">
    <property type="entry name" value="WD40_repeat_dom_sf"/>
</dbReference>
<dbReference type="Pfam" id="PF00400">
    <property type="entry name" value="WD40"/>
    <property type="match status" value="2"/>
</dbReference>
<dbReference type="Pfam" id="PF04564">
    <property type="entry name" value="U-box"/>
    <property type="match status" value="1"/>
</dbReference>
<proteinExistence type="predicted"/>
<dbReference type="EMBL" id="JAAARO010000004">
    <property type="protein sequence ID" value="KAF5748568.1"/>
    <property type="molecule type" value="Genomic_DNA"/>
</dbReference>
<dbReference type="InterPro" id="IPR003613">
    <property type="entry name" value="Ubox_domain"/>
</dbReference>
<comment type="pathway">
    <text evidence="2">Protein modification; protein ubiquitination.</text>
</comment>
<dbReference type="Pfam" id="PF23628">
    <property type="entry name" value="ARM_LIN_C"/>
    <property type="match status" value="1"/>
</dbReference>
<name>A0A7J7DQD3_TRIWF</name>
<comment type="catalytic activity">
    <reaction evidence="1">
        <text>S-ubiquitinyl-[E2 ubiquitin-conjugating enzyme]-L-cysteine + [acceptor protein]-L-lysine = [E2 ubiquitin-conjugating enzyme]-L-cysteine + N(6)-ubiquitinyl-[acceptor protein]-L-lysine.</text>
        <dbReference type="EC" id="2.3.2.27"/>
    </reaction>
</comment>
<reference evidence="7 8" key="1">
    <citation type="journal article" date="2020" name="Nat. Commun.">
        <title>Genome of Tripterygium wilfordii and identification of cytochrome P450 involved in triptolide biosynthesis.</title>
        <authorList>
            <person name="Tu L."/>
            <person name="Su P."/>
            <person name="Zhang Z."/>
            <person name="Gao L."/>
            <person name="Wang J."/>
            <person name="Hu T."/>
            <person name="Zhou J."/>
            <person name="Zhang Y."/>
            <person name="Zhao Y."/>
            <person name="Liu Y."/>
            <person name="Song Y."/>
            <person name="Tong Y."/>
            <person name="Lu Y."/>
            <person name="Yang J."/>
            <person name="Xu C."/>
            <person name="Jia M."/>
            <person name="Peters R.J."/>
            <person name="Huang L."/>
            <person name="Gao W."/>
        </authorList>
    </citation>
    <scope>NUCLEOTIDE SEQUENCE [LARGE SCALE GENOMIC DNA]</scope>
    <source>
        <strain evidence="8">cv. XIE 37</strain>
        <tissue evidence="7">Leaf</tissue>
    </source>
</reference>
<dbReference type="InterPro" id="IPR056514">
    <property type="entry name" value="ARM_LIN_2nd"/>
</dbReference>
<dbReference type="Pfam" id="PF23654">
    <property type="entry name" value="ARM_LIN_2nd"/>
    <property type="match status" value="1"/>
</dbReference>
<dbReference type="Gene3D" id="1.25.10.10">
    <property type="entry name" value="Leucine-rich Repeat Variant"/>
    <property type="match status" value="1"/>
</dbReference>
<feature type="domain" description="U-box" evidence="6">
    <location>
        <begin position="388"/>
        <end position="463"/>
    </location>
</feature>
<dbReference type="SUPFAM" id="SSF48371">
    <property type="entry name" value="ARM repeat"/>
    <property type="match status" value="1"/>
</dbReference>
<dbReference type="SUPFAM" id="SSF50978">
    <property type="entry name" value="WD40 repeat-like"/>
    <property type="match status" value="1"/>
</dbReference>
<accession>A0A7J7DQD3</accession>
<dbReference type="Pfam" id="PF23568">
    <property type="entry name" value="ARM_LIN"/>
    <property type="match status" value="1"/>
</dbReference>
<dbReference type="GO" id="GO:0061630">
    <property type="term" value="F:ubiquitin protein ligase activity"/>
    <property type="evidence" value="ECO:0007669"/>
    <property type="project" value="UniProtKB-EC"/>
</dbReference>
<evidence type="ECO:0000313" key="7">
    <source>
        <dbReference type="EMBL" id="KAF5748568.1"/>
    </source>
</evidence>
<dbReference type="PROSITE" id="PS51698">
    <property type="entry name" value="U_BOX"/>
    <property type="match status" value="1"/>
</dbReference>
<evidence type="ECO:0000259" key="6">
    <source>
        <dbReference type="PROSITE" id="PS51698"/>
    </source>
</evidence>
<dbReference type="Proteomes" id="UP000593562">
    <property type="component" value="Unassembled WGS sequence"/>
</dbReference>
<dbReference type="InterPro" id="IPR013083">
    <property type="entry name" value="Znf_RING/FYVE/PHD"/>
</dbReference>
<sequence length="1368" mass="152643">MSTTTATPSEILRHTTAFLSELLSQPDLRHRLLSTLRNKISHSNRISSKSLNLAAETLENAISTSDPYAQSSSLYLAEKLLLSYPHSSFSSILLSLIYSLCNQPTNASLSLLRIFSLEPLLARSDIAPILFEELFLVHLLPVLQWFNEQKSRIMSSLMTNSGYESDENSIYEVSVVLPSNKLLSHMSGDQAFELKELESSYEEVLDENCRVFANYFKEVLENSDANKSISPPSVILKEVGDGEHSKDEKIKLEELGFKNGRYNPIWTEKERSVELRSTSGSSKFKSPPFYPERISPELLKNQNYRVLKTSPNLYSDSEVGSSLDDNSADYLSMEFEPETQENNRRMTLFQPRQTGIQKLKQLVFEESSFSPGLLMADTDNPPGSGKHTPPKDFVCPITTHLFDDPVTLETGQTYERKAIQEWLDRGNSTCPITRQSLRSIQLPKTNYVLKRLIATWQEQNSDAVSNQFENLRLEPEPAVKSTMPINTSPISVISQAAMEGTLGELRHAITGLCMSEILKESEMAVLRIEQFWRQANMELDIQIMLSKPPVINGFVEILFNSEDPQVLKATTFLLCELGSRDKTVIQTLTRVDSDVECIMALFKKGLWEAVVLIYFLRPSTMSLVEMDLVESLLMVLKKKEEDLVTMCFKPKTASILLLWQILGGSEENTASSIAKSIISTKMVDGIVGRLEAREIEERAAAVGILLKCMMENGKCRNAIADKAELAPVLESFLGATDKERFEIVHFLSELVKLNRRTFNEQILHIIKDEGAFSTMHTLLNYLQIATQDQRPVVAGLLLQLDLLAEPRKMSIYREEAIDTLISCLRNSNFPAAQITAAETIASLQGRFTASGKSLTRATLLKRAGLPKSYRSLMQAEQLSNISGEIEETLEEEKAASDWERRMAFVLASHDFGLLFESLAEGLKSRYAELCSASFISATWLVHMLGVLPDTGIRGAARVCLLKRFVSILKSAKDIEDKALSLLAINSFMNDPDGLRDLTPQMKDIKKVMKEIRKSIPLAVKVLKVLSEGNDSNVDMWNHKELVQVDCSRNGEVLSIVCFGDMIFSGHSDGSIKVWTGRGSILHLTQETREHHKAVTSLVILQERLYSGSLDKTARVWSISSEIIHCVQVHDVKDQVHNLLVANTMSCFIPQGAGVKVHSWNGESKTLNPNKYVKCMALVQGKLYCGCHDSSIQEIDLATGTFSSIQSGSRKLLGKNNPIHSLQVHSGLIYAASSGLDGAAVKIWGASNYGHVGSLSTSMEVREMAISSELIYLGCKNGAVEIWDRLKQTRVETLQNGTNGRILCMALDENEEFLVTGTSDGRILVYRLFHFKQDTVVEFLVPFNFRTVLLPCLSSGFAGMGTVLAKMTL</sequence>
<dbReference type="InParanoid" id="A0A7J7DQD3"/>
<evidence type="ECO:0000256" key="2">
    <source>
        <dbReference type="ARBA" id="ARBA00004906"/>
    </source>
</evidence>
<dbReference type="InterPro" id="IPR045210">
    <property type="entry name" value="RING-Ubox_PUB"/>
</dbReference>